<evidence type="ECO:0000256" key="8">
    <source>
        <dbReference type="ARBA" id="ARBA00023180"/>
    </source>
</evidence>
<dbReference type="InterPro" id="IPR036249">
    <property type="entry name" value="Thioredoxin-like_sf"/>
</dbReference>
<keyword evidence="10" id="KW-0472">Membrane</keyword>
<dbReference type="InterPro" id="IPR040986">
    <property type="entry name" value="QSOX_FAD-bd_dom"/>
</dbReference>
<dbReference type="Pfam" id="PF04777">
    <property type="entry name" value="Evr1_Alr"/>
    <property type="match status" value="1"/>
</dbReference>
<reference evidence="14 15" key="1">
    <citation type="journal article" date="2010" name="Science">
        <title>Genomic comparison of the ants Camponotus floridanus and Harpegnathos saltator.</title>
        <authorList>
            <person name="Bonasio R."/>
            <person name="Zhang G."/>
            <person name="Ye C."/>
            <person name="Mutti N.S."/>
            <person name="Fang X."/>
            <person name="Qin N."/>
            <person name="Donahue G."/>
            <person name="Yang P."/>
            <person name="Li Q."/>
            <person name="Li C."/>
            <person name="Zhang P."/>
            <person name="Huang Z."/>
            <person name="Berger S.L."/>
            <person name="Reinberg D."/>
            <person name="Wang J."/>
            <person name="Liebig J."/>
        </authorList>
    </citation>
    <scope>NUCLEOTIDE SEQUENCE [LARGE SCALE GENOMIC DNA]</scope>
    <source>
        <strain evidence="14 15">R22 G/1</strain>
    </source>
</reference>
<evidence type="ECO:0000313" key="15">
    <source>
        <dbReference type="Proteomes" id="UP000008237"/>
    </source>
</evidence>
<dbReference type="GO" id="GO:0000139">
    <property type="term" value="C:Golgi membrane"/>
    <property type="evidence" value="ECO:0007669"/>
    <property type="project" value="TreeGrafter"/>
</dbReference>
<dbReference type="PROSITE" id="PS51352">
    <property type="entry name" value="THIOREDOXIN_2"/>
    <property type="match status" value="1"/>
</dbReference>
<evidence type="ECO:0000256" key="7">
    <source>
        <dbReference type="ARBA" id="ARBA00023157"/>
    </source>
</evidence>
<keyword evidence="10" id="KW-0812">Transmembrane</keyword>
<evidence type="ECO:0000256" key="1">
    <source>
        <dbReference type="ARBA" id="ARBA00001974"/>
    </source>
</evidence>
<keyword evidence="8" id="KW-0325">Glycoprotein</keyword>
<dbReference type="GO" id="GO:0016971">
    <property type="term" value="F:flavin-dependent sulfhydryl oxidase activity"/>
    <property type="evidence" value="ECO:0007669"/>
    <property type="project" value="InterPro"/>
</dbReference>
<keyword evidence="4 11" id="KW-0732">Signal</keyword>
<keyword evidence="7" id="KW-1015">Disulfide bond</keyword>
<dbReference type="InterPro" id="IPR013766">
    <property type="entry name" value="Thioredoxin_domain"/>
</dbReference>
<evidence type="ECO:0000256" key="2">
    <source>
        <dbReference type="ARBA" id="ARBA00006041"/>
    </source>
</evidence>
<proteinExistence type="inferred from homology"/>
<dbReference type="SUPFAM" id="SSF52833">
    <property type="entry name" value="Thioredoxin-like"/>
    <property type="match status" value="1"/>
</dbReference>
<dbReference type="InterPro" id="IPR041269">
    <property type="entry name" value="QSOX_Trx1"/>
</dbReference>
<dbReference type="FunFam" id="1.20.120.1960:FF:000001">
    <property type="entry name" value="Sulfhydryl oxidase"/>
    <property type="match status" value="1"/>
</dbReference>
<protein>
    <recommendedName>
        <fullName evidence="10">Sulfhydryl oxidase</fullName>
        <ecNumber evidence="10">1.8.3.2</ecNumber>
    </recommendedName>
</protein>
<evidence type="ECO:0000256" key="11">
    <source>
        <dbReference type="SAM" id="SignalP"/>
    </source>
</evidence>
<dbReference type="Pfam" id="PF00085">
    <property type="entry name" value="Thioredoxin"/>
    <property type="match status" value="1"/>
</dbReference>
<dbReference type="InterPro" id="IPR036774">
    <property type="entry name" value="ERV/ALR_sulphydryl_oxid_sf"/>
</dbReference>
<dbReference type="GO" id="GO:0005615">
    <property type="term" value="C:extracellular space"/>
    <property type="evidence" value="ECO:0007669"/>
    <property type="project" value="TreeGrafter"/>
</dbReference>
<dbReference type="Pfam" id="PF18108">
    <property type="entry name" value="QSOX_Trx1"/>
    <property type="match status" value="1"/>
</dbReference>
<dbReference type="OrthoDB" id="59470at2759"/>
<dbReference type="InterPro" id="IPR039798">
    <property type="entry name" value="Sulfhydryl_oxidase"/>
</dbReference>
<feature type="signal peptide" evidence="11">
    <location>
        <begin position="1"/>
        <end position="27"/>
    </location>
</feature>
<dbReference type="EMBL" id="GL446901">
    <property type="protein sequence ID" value="EFN87085.1"/>
    <property type="molecule type" value="Genomic_DNA"/>
</dbReference>
<evidence type="ECO:0000256" key="5">
    <source>
        <dbReference type="ARBA" id="ARBA00022827"/>
    </source>
</evidence>
<dbReference type="InterPro" id="IPR017905">
    <property type="entry name" value="ERV/ALR_sulphydryl_oxidase"/>
</dbReference>
<dbReference type="KEGG" id="hst:105180818"/>
<evidence type="ECO:0000256" key="9">
    <source>
        <dbReference type="ARBA" id="ARBA00048864"/>
    </source>
</evidence>
<dbReference type="OMA" id="NASWEHC"/>
<comment type="cofactor">
    <cofactor evidence="1 10">
        <name>FAD</name>
        <dbReference type="ChEBI" id="CHEBI:57692"/>
    </cofactor>
</comment>
<organism evidence="15">
    <name type="scientific">Harpegnathos saltator</name>
    <name type="common">Jerdon's jumping ant</name>
    <dbReference type="NCBI Taxonomy" id="610380"/>
    <lineage>
        <taxon>Eukaryota</taxon>
        <taxon>Metazoa</taxon>
        <taxon>Ecdysozoa</taxon>
        <taxon>Arthropoda</taxon>
        <taxon>Hexapoda</taxon>
        <taxon>Insecta</taxon>
        <taxon>Pterygota</taxon>
        <taxon>Neoptera</taxon>
        <taxon>Endopterygota</taxon>
        <taxon>Hymenoptera</taxon>
        <taxon>Apocrita</taxon>
        <taxon>Aculeata</taxon>
        <taxon>Formicoidea</taxon>
        <taxon>Formicidae</taxon>
        <taxon>Ponerinae</taxon>
        <taxon>Ponerini</taxon>
        <taxon>Harpegnathos</taxon>
    </lineage>
</organism>
<dbReference type="PANTHER" id="PTHR22897:SF8">
    <property type="entry name" value="SULFHYDRYL OXIDASE"/>
    <property type="match status" value="1"/>
</dbReference>
<evidence type="ECO:0000259" key="12">
    <source>
        <dbReference type="PROSITE" id="PS51324"/>
    </source>
</evidence>
<evidence type="ECO:0000256" key="10">
    <source>
        <dbReference type="RuleBase" id="RU371123"/>
    </source>
</evidence>
<dbReference type="PROSITE" id="PS51324">
    <property type="entry name" value="ERV_ALR"/>
    <property type="match status" value="1"/>
</dbReference>
<dbReference type="Gene3D" id="1.20.120.310">
    <property type="entry name" value="ERV/ALR sulfhydryl oxidase domain"/>
    <property type="match status" value="1"/>
</dbReference>
<keyword evidence="10" id="KW-1133">Transmembrane helix</keyword>
<feature type="domain" description="ERV/ALR sulfhydryl oxidase" evidence="12">
    <location>
        <begin position="431"/>
        <end position="542"/>
    </location>
</feature>
<dbReference type="AlphaFoldDB" id="E2BAZ4"/>
<comment type="function">
    <text evidence="10">Catalyzes the oxidation of sulfhydryl groups in peptide and protein thiols to disulfides with the reduction of oxygen to hydrogen peroxide.</text>
</comment>
<dbReference type="GO" id="GO:0006457">
    <property type="term" value="P:protein folding"/>
    <property type="evidence" value="ECO:0007669"/>
    <property type="project" value="TreeGrafter"/>
</dbReference>
<comment type="similarity">
    <text evidence="2 10">Belongs to the quiescin-sulfhydryl oxidase (QSOX) family.</text>
</comment>
<dbReference type="EC" id="1.8.3.2" evidence="10"/>
<feature type="transmembrane region" description="Helical" evidence="10">
    <location>
        <begin position="622"/>
        <end position="641"/>
    </location>
</feature>
<evidence type="ECO:0000256" key="4">
    <source>
        <dbReference type="ARBA" id="ARBA00022729"/>
    </source>
</evidence>
<keyword evidence="5 10" id="KW-0274">FAD</keyword>
<dbReference type="FunFam" id="1.20.120.310:FF:000001">
    <property type="entry name" value="Sulfhydryl oxidase"/>
    <property type="match status" value="1"/>
</dbReference>
<dbReference type="InParanoid" id="E2BAZ4"/>
<evidence type="ECO:0000259" key="13">
    <source>
        <dbReference type="PROSITE" id="PS51352"/>
    </source>
</evidence>
<dbReference type="InterPro" id="IPR042568">
    <property type="entry name" value="QSOX_FAD-bd_sf"/>
</dbReference>
<dbReference type="SUPFAM" id="SSF69000">
    <property type="entry name" value="FAD-dependent thiol oxidase"/>
    <property type="match status" value="1"/>
</dbReference>
<dbReference type="CDD" id="cd02992">
    <property type="entry name" value="PDI_a_QSOX"/>
    <property type="match status" value="1"/>
</dbReference>
<feature type="chain" id="PRO_5003158107" description="Sulfhydryl oxidase" evidence="11">
    <location>
        <begin position="28"/>
        <end position="670"/>
    </location>
</feature>
<comment type="catalytic activity">
    <reaction evidence="9 10">
        <text>2 R'C(R)SH + O2 = R'C(R)S-S(R)CR' + H2O2</text>
        <dbReference type="Rhea" id="RHEA:17357"/>
        <dbReference type="ChEBI" id="CHEBI:15379"/>
        <dbReference type="ChEBI" id="CHEBI:16240"/>
        <dbReference type="ChEBI" id="CHEBI:16520"/>
        <dbReference type="ChEBI" id="CHEBI:17412"/>
        <dbReference type="EC" id="1.8.3.2"/>
    </reaction>
</comment>
<sequence length="670" mass="77426">MKQLDITKTMLRLCPLIILMMVRNSIAGVPRRDQYQSLIGSQGLYNASDDVMILNATNFKTTIYGSTKGWLVEFYNSWCGFCYRFAPTWKALASDIFSWNDIVVVAAIDCADDENNPICRDYEIMHYPMLKYFSVNAHPPFLGIVIEKGDSVDSVRHNLVNMLETEQQEGRGSTWPNIAPYRNVEITDVWKTASNSVKYFFLIFENTDSHLGTEVILDLHSINSLQIRRVTSDNELLCVTNKVTKFPTLIAFSRNESHRVINVRIPTRQGVRRAIKDYVLAKGVNIYEASTTTTTRTTTTTTTTGTLRDTHQTTMEIIEKTREEEQLTSKKKDDYLYQLDLENALRYSINHEIPLTKSIEDEKMEALRRYLAVLATYFPLRRSNMYLEVIRDVVESKTRITGEEISQLAKTTEEEMSPVYSGPRQWIGCKGSMDSYRGYPCGLWTMFHTLTVNFALENRDESRDSLQDDPAAVLRAMHGYIENFFGCADCAAHFIEMAMRNGMFDIRSRDESILWLWRAHNEVNARLSGDNTEDPEHKKIQYPSSEHCAVCKFANNSWNEEEVLQYLKYKYRYSSIKYDGIDNNENTDSMINSNGSRVRRPERLAMETKHTNAGEGLNGFDISIWLVLYVLSSVIFALVCSRELKSYKRRMWVQEESYKKKRNHINQLTI</sequence>
<dbReference type="Gene3D" id="1.20.120.1960">
    <property type="entry name" value="QSOX sulfhydryl oxidase domain"/>
    <property type="match status" value="1"/>
</dbReference>
<dbReference type="Gene3D" id="3.40.30.10">
    <property type="entry name" value="Glutaredoxin"/>
    <property type="match status" value="2"/>
</dbReference>
<keyword evidence="15" id="KW-1185">Reference proteome</keyword>
<name>E2BAZ4_HARSA</name>
<accession>E2BAZ4</accession>
<dbReference type="FunCoup" id="E2BAZ4">
    <property type="interactions" value="234"/>
</dbReference>
<dbReference type="GO" id="GO:0003756">
    <property type="term" value="F:protein disulfide isomerase activity"/>
    <property type="evidence" value="ECO:0007669"/>
    <property type="project" value="TreeGrafter"/>
</dbReference>
<dbReference type="Proteomes" id="UP000008237">
    <property type="component" value="Unassembled WGS sequence"/>
</dbReference>
<dbReference type="FunFam" id="3.40.30.10:FF:000073">
    <property type="entry name" value="Sulfhydryl oxidase"/>
    <property type="match status" value="1"/>
</dbReference>
<evidence type="ECO:0000256" key="3">
    <source>
        <dbReference type="ARBA" id="ARBA00022630"/>
    </source>
</evidence>
<gene>
    <name evidence="14" type="ORF">EAI_06761</name>
</gene>
<evidence type="ECO:0000256" key="6">
    <source>
        <dbReference type="ARBA" id="ARBA00023002"/>
    </source>
</evidence>
<keyword evidence="6 10" id="KW-0560">Oxidoreductase</keyword>
<feature type="domain" description="Thioredoxin" evidence="13">
    <location>
        <begin position="27"/>
        <end position="165"/>
    </location>
</feature>
<dbReference type="PANTHER" id="PTHR22897">
    <property type="entry name" value="QUIESCIN Q6-RELATED SULFHYDRYL OXIDASE"/>
    <property type="match status" value="1"/>
</dbReference>
<evidence type="ECO:0000313" key="14">
    <source>
        <dbReference type="EMBL" id="EFN87085.1"/>
    </source>
</evidence>
<dbReference type="STRING" id="610380.E2BAZ4"/>
<keyword evidence="3 10" id="KW-0285">Flavoprotein</keyword>
<dbReference type="PhylomeDB" id="E2BAZ4"/>
<dbReference type="Pfam" id="PF18371">
    <property type="entry name" value="FAD_SOX"/>
    <property type="match status" value="1"/>
</dbReference>